<dbReference type="RefSeq" id="WP_122137216.1">
    <property type="nucleotide sequence ID" value="NZ_JADMTR010000094.1"/>
</dbReference>
<name>A0AAW6HJZ4_BACOV</name>
<protein>
    <submittedName>
        <fullName evidence="1">Uncharacterized protein</fullName>
    </submittedName>
</protein>
<dbReference type="AlphaFoldDB" id="A0AAW6HJZ4"/>
<dbReference type="EMBL" id="JAQNZF010000025">
    <property type="protein sequence ID" value="MDC2743985.1"/>
    <property type="molecule type" value="Genomic_DNA"/>
</dbReference>
<reference evidence="1" key="1">
    <citation type="submission" date="2022-10" db="EMBL/GenBank/DDBJ databases">
        <title>Human gut microbiome strain richness.</title>
        <authorList>
            <person name="Chen-Liaw A."/>
        </authorList>
    </citation>
    <scope>NUCLEOTIDE SEQUENCE</scope>
    <source>
        <strain evidence="1">BSD2780120875st1_E1_BSD2780120875_150330</strain>
    </source>
</reference>
<evidence type="ECO:0000313" key="2">
    <source>
        <dbReference type="Proteomes" id="UP001219389"/>
    </source>
</evidence>
<comment type="caution">
    <text evidence="1">The sequence shown here is derived from an EMBL/GenBank/DDBJ whole genome shotgun (WGS) entry which is preliminary data.</text>
</comment>
<sequence length="289" mass="32423">MKKETMQIKFEGQEHQIDSNTLINALIHYNTIIAEANKELGGGARSVSVKVNAIEKGSFVIDIALLENVIASIFSSGSVGYLSDLVSVAGGVFSAYSYFKGKPIKSEEEKDTAKLEIKIEGNNNTIGDTIINVYNQPIVREAISKSIETADEDANVEGMTISVDKMKPIHFERKDFKELIYSDFDTEKEIPNEDEEVVDAILVITKLSFEKGATWQFLYNGFKISIIVKDDALMKHIDSGARFAKGDSIKVKMKIIKKYNPEYKAYENKGYKILEFIEHITAPVQNRLF</sequence>
<dbReference type="Proteomes" id="UP001219389">
    <property type="component" value="Unassembled WGS sequence"/>
</dbReference>
<proteinExistence type="predicted"/>
<evidence type="ECO:0000313" key="1">
    <source>
        <dbReference type="EMBL" id="MDC2743985.1"/>
    </source>
</evidence>
<gene>
    <name evidence="1" type="ORF">PO382_17350</name>
</gene>
<organism evidence="1 2">
    <name type="scientific">Bacteroides ovatus</name>
    <dbReference type="NCBI Taxonomy" id="28116"/>
    <lineage>
        <taxon>Bacteria</taxon>
        <taxon>Pseudomonadati</taxon>
        <taxon>Bacteroidota</taxon>
        <taxon>Bacteroidia</taxon>
        <taxon>Bacteroidales</taxon>
        <taxon>Bacteroidaceae</taxon>
        <taxon>Bacteroides</taxon>
    </lineage>
</organism>
<accession>A0AAW6HJZ4</accession>